<evidence type="ECO:0000256" key="1">
    <source>
        <dbReference type="ARBA" id="ARBA00009219"/>
    </source>
</evidence>
<dbReference type="Proteomes" id="UP000800092">
    <property type="component" value="Unassembled WGS sequence"/>
</dbReference>
<dbReference type="PANTHER" id="PTHR43245">
    <property type="entry name" value="BIFUNCTIONAL POLYMYXIN RESISTANCE PROTEIN ARNA"/>
    <property type="match status" value="1"/>
</dbReference>
<accession>A0A6A6HJ50</accession>
<evidence type="ECO:0000313" key="7">
    <source>
        <dbReference type="Proteomes" id="UP000800092"/>
    </source>
</evidence>
<proteinExistence type="inferred from homology"/>
<keyword evidence="7" id="KW-1185">Reference proteome</keyword>
<feature type="domain" description="3-beta hydroxysteroid dehydrogenase/isomerase" evidence="5">
    <location>
        <begin position="23"/>
        <end position="189"/>
    </location>
</feature>
<keyword evidence="4" id="KW-0732">Signal</keyword>
<dbReference type="GO" id="GO:0006694">
    <property type="term" value="P:steroid biosynthetic process"/>
    <property type="evidence" value="ECO:0007669"/>
    <property type="project" value="InterPro"/>
</dbReference>
<keyword evidence="2" id="KW-0560">Oxidoreductase</keyword>
<dbReference type="EMBL" id="ML991777">
    <property type="protein sequence ID" value="KAF2237991.1"/>
    <property type="molecule type" value="Genomic_DNA"/>
</dbReference>
<keyword evidence="3" id="KW-0812">Transmembrane</keyword>
<name>A0A6A6HJ50_VIRVR</name>
<evidence type="ECO:0000256" key="4">
    <source>
        <dbReference type="SAM" id="SignalP"/>
    </source>
</evidence>
<dbReference type="Pfam" id="PF01073">
    <property type="entry name" value="3Beta_HSD"/>
    <property type="match status" value="1"/>
</dbReference>
<dbReference type="InterPro" id="IPR002225">
    <property type="entry name" value="3Beta_OHSteriod_DH/Estase"/>
</dbReference>
<dbReference type="AlphaFoldDB" id="A0A6A6HJ50"/>
<evidence type="ECO:0000256" key="2">
    <source>
        <dbReference type="ARBA" id="ARBA00023002"/>
    </source>
</evidence>
<dbReference type="InterPro" id="IPR036291">
    <property type="entry name" value="NAD(P)-bd_dom_sf"/>
</dbReference>
<gene>
    <name evidence="6" type="ORF">EV356DRAFT_332485</name>
</gene>
<keyword evidence="3" id="KW-1133">Transmembrane helix</keyword>
<dbReference type="OrthoDB" id="10058185at2759"/>
<organism evidence="6 7">
    <name type="scientific">Viridothelium virens</name>
    <name type="common">Speckled blister lichen</name>
    <name type="synonym">Trypethelium virens</name>
    <dbReference type="NCBI Taxonomy" id="1048519"/>
    <lineage>
        <taxon>Eukaryota</taxon>
        <taxon>Fungi</taxon>
        <taxon>Dikarya</taxon>
        <taxon>Ascomycota</taxon>
        <taxon>Pezizomycotina</taxon>
        <taxon>Dothideomycetes</taxon>
        <taxon>Dothideomycetes incertae sedis</taxon>
        <taxon>Trypetheliales</taxon>
        <taxon>Trypetheliaceae</taxon>
        <taxon>Viridothelium</taxon>
    </lineage>
</organism>
<comment type="similarity">
    <text evidence="1">Belongs to the 3-beta-HSD family.</text>
</comment>
<dbReference type="SUPFAM" id="SSF51735">
    <property type="entry name" value="NAD(P)-binding Rossmann-fold domains"/>
    <property type="match status" value="1"/>
</dbReference>
<feature type="signal peptide" evidence="4">
    <location>
        <begin position="1"/>
        <end position="29"/>
    </location>
</feature>
<feature type="chain" id="PRO_5025349248" evidence="4">
    <location>
        <begin position="30"/>
        <end position="279"/>
    </location>
</feature>
<dbReference type="Gene3D" id="3.40.50.720">
    <property type="entry name" value="NAD(P)-binding Rossmann-like Domain"/>
    <property type="match status" value="1"/>
</dbReference>
<dbReference type="GO" id="GO:0016616">
    <property type="term" value="F:oxidoreductase activity, acting on the CH-OH group of donors, NAD or NADP as acceptor"/>
    <property type="evidence" value="ECO:0007669"/>
    <property type="project" value="InterPro"/>
</dbReference>
<keyword evidence="3" id="KW-0472">Membrane</keyword>
<protein>
    <submittedName>
        <fullName evidence="6">NAD(P)-binding protein</fullName>
    </submittedName>
</protein>
<sequence length="279" mass="31192">MHAAVITLMLMAQDNILLGCAVAVQSVKAFVYTSSATVVEGVAQHMASEDTRVKTEKSKCDDYAKSKALAETMVLQTNGTANMLTVCLRLPSTYGERDEQNIGEGIKAMRRNEHKLQVGDNTNLCEWLSAENAAQAHLLAVEALLAEHQQPKEIAERVAGEAFFVTDGEALPFWDHFRLIWRAAGDRTAESEVTKIPPLAIMSLAAIVETIYWIFTFGRTKPKAMRRDLLAFTFLERTFSIDKARKRLGYILKANRNAQVQAGVRWYLDQHFLGRDKGD</sequence>
<reference evidence="6" key="1">
    <citation type="journal article" date="2020" name="Stud. Mycol.">
        <title>101 Dothideomycetes genomes: a test case for predicting lifestyles and emergence of pathogens.</title>
        <authorList>
            <person name="Haridas S."/>
            <person name="Albert R."/>
            <person name="Binder M."/>
            <person name="Bloem J."/>
            <person name="Labutti K."/>
            <person name="Salamov A."/>
            <person name="Andreopoulos B."/>
            <person name="Baker S."/>
            <person name="Barry K."/>
            <person name="Bills G."/>
            <person name="Bluhm B."/>
            <person name="Cannon C."/>
            <person name="Castanera R."/>
            <person name="Culley D."/>
            <person name="Daum C."/>
            <person name="Ezra D."/>
            <person name="Gonzalez J."/>
            <person name="Henrissat B."/>
            <person name="Kuo A."/>
            <person name="Liang C."/>
            <person name="Lipzen A."/>
            <person name="Lutzoni F."/>
            <person name="Magnuson J."/>
            <person name="Mondo S."/>
            <person name="Nolan M."/>
            <person name="Ohm R."/>
            <person name="Pangilinan J."/>
            <person name="Park H.-J."/>
            <person name="Ramirez L."/>
            <person name="Alfaro M."/>
            <person name="Sun H."/>
            <person name="Tritt A."/>
            <person name="Yoshinaga Y."/>
            <person name="Zwiers L.-H."/>
            <person name="Turgeon B."/>
            <person name="Goodwin S."/>
            <person name="Spatafora J."/>
            <person name="Crous P."/>
            <person name="Grigoriev I."/>
        </authorList>
    </citation>
    <scope>NUCLEOTIDE SEQUENCE</scope>
    <source>
        <strain evidence="6">Tuck. ex Michener</strain>
    </source>
</reference>
<dbReference type="PANTHER" id="PTHR43245:SF51">
    <property type="entry name" value="SHORT CHAIN DEHYDROGENASE_REDUCTASE FAMILY 42E, MEMBER 2"/>
    <property type="match status" value="1"/>
</dbReference>
<dbReference type="InterPro" id="IPR050177">
    <property type="entry name" value="Lipid_A_modif_metabolic_enz"/>
</dbReference>
<evidence type="ECO:0000256" key="3">
    <source>
        <dbReference type="SAM" id="Phobius"/>
    </source>
</evidence>
<feature type="transmembrane region" description="Helical" evidence="3">
    <location>
        <begin position="196"/>
        <end position="217"/>
    </location>
</feature>
<evidence type="ECO:0000259" key="5">
    <source>
        <dbReference type="Pfam" id="PF01073"/>
    </source>
</evidence>
<evidence type="ECO:0000313" key="6">
    <source>
        <dbReference type="EMBL" id="KAF2237991.1"/>
    </source>
</evidence>